<evidence type="ECO:0000313" key="2">
    <source>
        <dbReference type="Proteomes" id="UP001164539"/>
    </source>
</evidence>
<dbReference type="EMBL" id="CM051406">
    <property type="protein sequence ID" value="KAJ4703578.1"/>
    <property type="molecule type" value="Genomic_DNA"/>
</dbReference>
<reference evidence="1 2" key="1">
    <citation type="journal article" date="2023" name="Science">
        <title>Complex scaffold remodeling in plant triterpene biosynthesis.</title>
        <authorList>
            <person name="De La Pena R."/>
            <person name="Hodgson H."/>
            <person name="Liu J.C."/>
            <person name="Stephenson M.J."/>
            <person name="Martin A.C."/>
            <person name="Owen C."/>
            <person name="Harkess A."/>
            <person name="Leebens-Mack J."/>
            <person name="Jimenez L.E."/>
            <person name="Osbourn A."/>
            <person name="Sattely E.S."/>
        </authorList>
    </citation>
    <scope>NUCLEOTIDE SEQUENCE [LARGE SCALE GENOMIC DNA]</scope>
    <source>
        <strain evidence="2">cv. JPN11</strain>
        <tissue evidence="1">Leaf</tissue>
    </source>
</reference>
<gene>
    <name evidence="1" type="ORF">OWV82_023459</name>
</gene>
<sequence>MENREDSQNLTPRAEEQSNDSQELISSLPKVKNWDDLYLYHYQGTWYHSRCINGVISFQNNFQAEDSDVILATFPKSGTTWLKALTFAIVHRSRYPLEKSPLLTSSPHDLVPFLEFDLYMKSPFPSFEHIPTPRILSTHMPCGSLPKSILNSNCRVVYMCRNPMDQFISHWTFYHGLGDQTSDPLPLEEAFEMICQGVQSYGPIWTQILDYWNASKAQPGKILFLKYEDLMKGDIVSYVKQIAEFLGCPFSESEETQGVVEEISKLCSFDNMKNLEVNKSGKQPGGAKNDTFFRKGIVGDWKNYLTPAMSERLEKLMEEKLHGSGLTFKTS</sequence>
<comment type="caution">
    <text evidence="1">The sequence shown here is derived from an EMBL/GenBank/DDBJ whole genome shotgun (WGS) entry which is preliminary data.</text>
</comment>
<keyword evidence="2" id="KW-1185">Reference proteome</keyword>
<organism evidence="1 2">
    <name type="scientific">Melia azedarach</name>
    <name type="common">Chinaberry tree</name>
    <dbReference type="NCBI Taxonomy" id="155640"/>
    <lineage>
        <taxon>Eukaryota</taxon>
        <taxon>Viridiplantae</taxon>
        <taxon>Streptophyta</taxon>
        <taxon>Embryophyta</taxon>
        <taxon>Tracheophyta</taxon>
        <taxon>Spermatophyta</taxon>
        <taxon>Magnoliopsida</taxon>
        <taxon>eudicotyledons</taxon>
        <taxon>Gunneridae</taxon>
        <taxon>Pentapetalae</taxon>
        <taxon>rosids</taxon>
        <taxon>malvids</taxon>
        <taxon>Sapindales</taxon>
        <taxon>Meliaceae</taxon>
        <taxon>Melia</taxon>
    </lineage>
</organism>
<evidence type="ECO:0000313" key="1">
    <source>
        <dbReference type="EMBL" id="KAJ4703578.1"/>
    </source>
</evidence>
<proteinExistence type="predicted"/>
<dbReference type="Proteomes" id="UP001164539">
    <property type="component" value="Chromosome 13"/>
</dbReference>
<name>A0ACC1WWW8_MELAZ</name>
<accession>A0ACC1WWW8</accession>
<protein>
    <submittedName>
        <fullName evidence="1">Sulfotransferase</fullName>
    </submittedName>
</protein>